<evidence type="ECO:0000313" key="2">
    <source>
        <dbReference type="Proteomes" id="UP000031518"/>
    </source>
</evidence>
<reference evidence="1 2" key="2">
    <citation type="submission" date="2015-01" db="EMBL/GenBank/DDBJ databases">
        <title>Complete genome sequence of Pyrinomonas methylaliphatogenes type strain K22T.</title>
        <authorList>
            <person name="Lee K.C.Y."/>
            <person name="Power J.F."/>
            <person name="Dunfield P.F."/>
            <person name="Morgan X.C."/>
            <person name="Huttenhower C."/>
            <person name="Stott M.B."/>
        </authorList>
    </citation>
    <scope>NUCLEOTIDE SEQUENCE [LARGE SCALE GENOMIC DNA]</scope>
    <source>
        <strain evidence="1 2">K22</strain>
    </source>
</reference>
<evidence type="ECO:0000313" key="1">
    <source>
        <dbReference type="EMBL" id="CDM64427.1"/>
    </source>
</evidence>
<dbReference type="STRING" id="454194.PYK22_00421"/>
<dbReference type="InterPro" id="IPR010035">
    <property type="entry name" value="Thi_S"/>
</dbReference>
<protein>
    <submittedName>
        <fullName evidence="1">Thiamine biosynthesis protein ThiS</fullName>
    </submittedName>
</protein>
<name>A0A0B6WUP6_9BACT</name>
<dbReference type="InterPro" id="IPR016155">
    <property type="entry name" value="Mopterin_synth/thiamin_S_b"/>
</dbReference>
<dbReference type="Pfam" id="PF02597">
    <property type="entry name" value="ThiS"/>
    <property type="match status" value="1"/>
</dbReference>
<dbReference type="PANTHER" id="PTHR34472:SF1">
    <property type="entry name" value="SULFUR CARRIER PROTEIN THIS"/>
    <property type="match status" value="1"/>
</dbReference>
<dbReference type="Proteomes" id="UP000031518">
    <property type="component" value="Unassembled WGS sequence"/>
</dbReference>
<dbReference type="EMBL" id="CBXV010000002">
    <property type="protein sequence ID" value="CDM64427.1"/>
    <property type="molecule type" value="Genomic_DNA"/>
</dbReference>
<dbReference type="InterPro" id="IPR012675">
    <property type="entry name" value="Beta-grasp_dom_sf"/>
</dbReference>
<sequence>MRVIVNGEEREIAEGLTLSRLLEELELAPERIAVELNRKVIRRADWPQTVLREGDRIEIVHFVGGGFGGKLSAHRLFDLDRSS</sequence>
<reference evidence="1 2" key="1">
    <citation type="submission" date="2013-12" db="EMBL/GenBank/DDBJ databases">
        <authorList>
            <person name="Stott M."/>
        </authorList>
    </citation>
    <scope>NUCLEOTIDE SEQUENCE [LARGE SCALE GENOMIC DNA]</scope>
    <source>
        <strain evidence="1 2">K22</strain>
    </source>
</reference>
<proteinExistence type="predicted"/>
<dbReference type="AlphaFoldDB" id="A0A0B6WUP6"/>
<dbReference type="NCBIfam" id="TIGR01683">
    <property type="entry name" value="thiS"/>
    <property type="match status" value="1"/>
</dbReference>
<gene>
    <name evidence="1" type="ORF">PYK22_00421</name>
</gene>
<organism evidence="1 2">
    <name type="scientific">Pyrinomonas methylaliphatogenes</name>
    <dbReference type="NCBI Taxonomy" id="454194"/>
    <lineage>
        <taxon>Bacteria</taxon>
        <taxon>Pseudomonadati</taxon>
        <taxon>Acidobacteriota</taxon>
        <taxon>Blastocatellia</taxon>
        <taxon>Blastocatellales</taxon>
        <taxon>Pyrinomonadaceae</taxon>
        <taxon>Pyrinomonas</taxon>
    </lineage>
</organism>
<accession>A0A0B6WUP6</accession>
<keyword evidence="2" id="KW-1185">Reference proteome</keyword>
<dbReference type="PANTHER" id="PTHR34472">
    <property type="entry name" value="SULFUR CARRIER PROTEIN THIS"/>
    <property type="match status" value="1"/>
</dbReference>
<dbReference type="CDD" id="cd00565">
    <property type="entry name" value="Ubl_ThiS"/>
    <property type="match status" value="1"/>
</dbReference>
<dbReference type="InterPro" id="IPR003749">
    <property type="entry name" value="ThiS/MoaD-like"/>
</dbReference>
<dbReference type="Gene3D" id="3.10.20.30">
    <property type="match status" value="1"/>
</dbReference>
<dbReference type="SUPFAM" id="SSF54285">
    <property type="entry name" value="MoaD/ThiS"/>
    <property type="match status" value="1"/>
</dbReference>
<dbReference type="OrthoDB" id="9798559at2"/>